<evidence type="ECO:0000256" key="1">
    <source>
        <dbReference type="SAM" id="Phobius"/>
    </source>
</evidence>
<keyword evidence="1" id="KW-0472">Membrane</keyword>
<dbReference type="EMBL" id="MN848330">
    <property type="protein sequence ID" value="QHD57663.1"/>
    <property type="molecule type" value="Genomic_DNA"/>
</dbReference>
<organism evidence="2">
    <name type="scientific">Streptococcus pneumoniae SP9-BS68</name>
    <dbReference type="NCBI Taxonomy" id="406558"/>
    <lineage>
        <taxon>Bacteria</taxon>
        <taxon>Bacillati</taxon>
        <taxon>Bacillota</taxon>
        <taxon>Bacilli</taxon>
        <taxon>Lactobacillales</taxon>
        <taxon>Streptococcaceae</taxon>
        <taxon>Streptococcus</taxon>
    </lineage>
</organism>
<feature type="transmembrane region" description="Helical" evidence="1">
    <location>
        <begin position="5"/>
        <end position="26"/>
    </location>
</feature>
<keyword evidence="1" id="KW-1133">Transmembrane helix</keyword>
<gene>
    <name evidence="2" type="primary">rtgS</name>
</gene>
<sequence>MNKKIFCILVCIISLISLAIIFPWGWPI</sequence>
<proteinExistence type="predicted"/>
<reference evidence="2" key="1">
    <citation type="submission" date="2019-12" db="EMBL/GenBank/DDBJ databases">
        <title>Molecular Determinants of Substrate Selectivity of a Pneumococcal Rgg-regulated Peptidase-Containing ABC Transporter.</title>
        <authorList>
            <person name="Wang C.Y."/>
            <person name="Medlin J.S."/>
            <person name="Nguyen D.R."/>
            <person name="Disbennett W.M."/>
            <person name="Dawid S."/>
        </authorList>
    </citation>
    <scope>NUCLEOTIDE SEQUENCE</scope>
    <source>
        <strain evidence="2">SP9-BS68</strain>
    </source>
</reference>
<name>A0A6B9PW02_STREE</name>
<protein>
    <submittedName>
        <fullName evidence="2">RtgS1</fullName>
    </submittedName>
</protein>
<keyword evidence="1" id="KW-0812">Transmembrane</keyword>
<accession>A0A6B9PW02</accession>
<dbReference type="AlphaFoldDB" id="A0A6B9PW02"/>
<evidence type="ECO:0000313" key="2">
    <source>
        <dbReference type="EMBL" id="QHD57663.1"/>
    </source>
</evidence>